<keyword evidence="7" id="KW-0808">Transferase</keyword>
<dbReference type="PANTHER" id="PTHR45621">
    <property type="entry name" value="OS01G0588500 PROTEIN-RELATED"/>
    <property type="match status" value="1"/>
</dbReference>
<dbReference type="InterPro" id="IPR057135">
    <property type="entry name" value="At4g27190-like_LRR"/>
</dbReference>
<dbReference type="InterPro" id="IPR050823">
    <property type="entry name" value="Plant_Ser_Thr_Prot_Kinase"/>
</dbReference>
<dbReference type="InterPro" id="IPR001611">
    <property type="entry name" value="Leu-rich_rpt"/>
</dbReference>
<dbReference type="InterPro" id="IPR011009">
    <property type="entry name" value="Kinase-like_dom_sf"/>
</dbReference>
<dbReference type="Proteomes" id="UP001443914">
    <property type="component" value="Unassembled WGS sequence"/>
</dbReference>
<dbReference type="EMBL" id="JBDFQZ010000005">
    <property type="protein sequence ID" value="KAK9725187.1"/>
    <property type="molecule type" value="Genomic_DNA"/>
</dbReference>
<evidence type="ECO:0000256" key="10">
    <source>
        <dbReference type="ARBA" id="ARBA00022741"/>
    </source>
</evidence>
<evidence type="ECO:0000256" key="1">
    <source>
        <dbReference type="ARBA" id="ARBA00004236"/>
    </source>
</evidence>
<evidence type="ECO:0000256" key="6">
    <source>
        <dbReference type="ARBA" id="ARBA00022614"/>
    </source>
</evidence>
<dbReference type="InterPro" id="IPR008271">
    <property type="entry name" value="Ser/Thr_kinase_AS"/>
</dbReference>
<dbReference type="PROSITE" id="PS00108">
    <property type="entry name" value="PROTEIN_KINASE_ST"/>
    <property type="match status" value="1"/>
</dbReference>
<dbReference type="Pfam" id="PF23598">
    <property type="entry name" value="LRR_14"/>
    <property type="match status" value="1"/>
</dbReference>
<feature type="compositionally biased region" description="Polar residues" evidence="17">
    <location>
        <begin position="409"/>
        <end position="436"/>
    </location>
</feature>
<comment type="similarity">
    <text evidence="2">Belongs to the protein kinase superfamily. TKL Ser/Thr protein kinase family. ROCO subfamily.</text>
</comment>
<keyword evidence="10 16" id="KW-0547">Nucleotide-binding</keyword>
<dbReference type="GO" id="GO:0005524">
    <property type="term" value="F:ATP binding"/>
    <property type="evidence" value="ECO:0007669"/>
    <property type="project" value="UniProtKB-UniRule"/>
</dbReference>
<evidence type="ECO:0000256" key="5">
    <source>
        <dbReference type="ARBA" id="ARBA00022527"/>
    </source>
</evidence>
<dbReference type="SUPFAM" id="SSF52540">
    <property type="entry name" value="P-loop containing nucleoside triphosphate hydrolases"/>
    <property type="match status" value="1"/>
</dbReference>
<dbReference type="PROSITE" id="PS50011">
    <property type="entry name" value="PROTEIN_KINASE_DOM"/>
    <property type="match status" value="1"/>
</dbReference>
<dbReference type="InterPro" id="IPR055414">
    <property type="entry name" value="LRR_R13L4/SHOC2-like"/>
</dbReference>
<feature type="compositionally biased region" description="Low complexity" evidence="17">
    <location>
        <begin position="59"/>
        <end position="75"/>
    </location>
</feature>
<dbReference type="SMART" id="SM00369">
    <property type="entry name" value="LRR_TYP"/>
    <property type="match status" value="2"/>
</dbReference>
<dbReference type="FunFam" id="1.10.510.10:FF:000258">
    <property type="entry name" value="Probable serine/threonine-protein kinase PBL8"/>
    <property type="match status" value="1"/>
</dbReference>
<dbReference type="SUPFAM" id="SSF56112">
    <property type="entry name" value="Protein kinase-like (PK-like)"/>
    <property type="match status" value="1"/>
</dbReference>
<keyword evidence="4" id="KW-1003">Cell membrane</keyword>
<dbReference type="GO" id="GO:0004674">
    <property type="term" value="F:protein serine/threonine kinase activity"/>
    <property type="evidence" value="ECO:0007669"/>
    <property type="project" value="UniProtKB-KW"/>
</dbReference>
<dbReference type="FunFam" id="3.30.200.20:FF:000228">
    <property type="entry name" value="Serine/threonine-protein kinase BIK1"/>
    <property type="match status" value="1"/>
</dbReference>
<dbReference type="Pfam" id="PF07714">
    <property type="entry name" value="PK_Tyr_Ser-Thr"/>
    <property type="match status" value="1"/>
</dbReference>
<dbReference type="Gene3D" id="1.10.510.10">
    <property type="entry name" value="Transferase(Phosphotransferase) domain 1"/>
    <property type="match status" value="1"/>
</dbReference>
<evidence type="ECO:0000256" key="15">
    <source>
        <dbReference type="ARBA" id="ARBA00023136"/>
    </source>
</evidence>
<keyword evidence="15" id="KW-0472">Membrane</keyword>
<dbReference type="InterPro" id="IPR000719">
    <property type="entry name" value="Prot_kinase_dom"/>
</dbReference>
<dbReference type="Gene3D" id="3.30.200.20">
    <property type="entry name" value="Phosphorylase Kinase, domain 1"/>
    <property type="match status" value="1"/>
</dbReference>
<protein>
    <recommendedName>
        <fullName evidence="3">non-specific serine/threonine protein kinase</fullName>
        <ecNumber evidence="3">2.7.11.1</ecNumber>
    </recommendedName>
</protein>
<evidence type="ECO:0000256" key="12">
    <source>
        <dbReference type="ARBA" id="ARBA00022821"/>
    </source>
</evidence>
<dbReference type="Gene3D" id="3.80.10.10">
    <property type="entry name" value="Ribonuclease Inhibitor"/>
    <property type="match status" value="2"/>
</dbReference>
<evidence type="ECO:0000256" key="3">
    <source>
        <dbReference type="ARBA" id="ARBA00012513"/>
    </source>
</evidence>
<feature type="domain" description="Protein kinase" evidence="18">
    <location>
        <begin position="104"/>
        <end position="390"/>
    </location>
</feature>
<evidence type="ECO:0000256" key="16">
    <source>
        <dbReference type="PROSITE-ProRule" id="PRU10141"/>
    </source>
</evidence>
<dbReference type="InterPro" id="IPR042197">
    <property type="entry name" value="Apaf_helical"/>
</dbReference>
<dbReference type="AlphaFoldDB" id="A0AAW1KXI2"/>
<keyword evidence="8" id="KW-0812">Transmembrane</keyword>
<feature type="compositionally biased region" description="Low complexity" evidence="17">
    <location>
        <begin position="27"/>
        <end position="38"/>
    </location>
</feature>
<evidence type="ECO:0000256" key="8">
    <source>
        <dbReference type="ARBA" id="ARBA00022692"/>
    </source>
</evidence>
<dbReference type="Pfam" id="PF23247">
    <property type="entry name" value="LRR_RPS2"/>
    <property type="match status" value="1"/>
</dbReference>
<dbReference type="CDD" id="cd14066">
    <property type="entry name" value="STKc_IRAK"/>
    <property type="match status" value="1"/>
</dbReference>
<comment type="subcellular location">
    <subcellularLocation>
        <location evidence="1">Cell membrane</location>
    </subcellularLocation>
</comment>
<dbReference type="GO" id="GO:0005886">
    <property type="term" value="C:plasma membrane"/>
    <property type="evidence" value="ECO:0007669"/>
    <property type="project" value="UniProtKB-SubCell"/>
</dbReference>
<gene>
    <name evidence="19" type="ORF">RND81_05G128100</name>
</gene>
<dbReference type="Gene3D" id="1.10.10.10">
    <property type="entry name" value="Winged helix-like DNA-binding domain superfamily/Winged helix DNA-binding domain"/>
    <property type="match status" value="1"/>
</dbReference>
<dbReference type="InterPro" id="IPR001245">
    <property type="entry name" value="Ser-Thr/Tyr_kinase_cat_dom"/>
</dbReference>
<keyword evidence="11" id="KW-0418">Kinase</keyword>
<feature type="region of interest" description="Disordered" evidence="17">
    <location>
        <begin position="27"/>
        <end position="75"/>
    </location>
</feature>
<feature type="binding site" evidence="16">
    <location>
        <position position="142"/>
    </location>
    <ligand>
        <name>ATP</name>
        <dbReference type="ChEBI" id="CHEBI:30616"/>
    </ligand>
</feature>
<dbReference type="SUPFAM" id="SSF52058">
    <property type="entry name" value="L domain-like"/>
    <property type="match status" value="1"/>
</dbReference>
<evidence type="ECO:0000256" key="13">
    <source>
        <dbReference type="ARBA" id="ARBA00022840"/>
    </source>
</evidence>
<sequence>MNFVDDDDSGENSGCWINLGFIGSGISSRSKVDSSISGTSTNYAESKSTNDASRDQPVTAAVSSTTTSNAESSTSTSKLEEELKVSFRLRKFGFNDLKLATRNFRPDSLLGEGGFGCVFKGWIEENGTAPVKPGTGLTVAVKTFNHGLQGHKEWLAEVNYLGDLVHANLVKLIGYCIEDDHRLLVYEFMPRGCLENHLFRRSLLPLPWSIRMKIALGAAKGLAFLHEEAEKPVIYRDFKTSNILLDAEYNAKLSDFRLAKDGPEEGKTHVSTRVMGTYGYAAPEYVMTGHLTSRSDVYSFGVVLLEMITGRRSMDKSRPNGEHNLVEWARPHLRDCRRFYRLIDPRLEGHFSNKEAQKAVQLAAHCLSRDPKARPLMSEVVETLKPLPSLKDMASSSYYFQTMQGNCVRPSQSMQNSQTHQRNGQQPGLRSLSIPNESHASPYHQQQYQPSPKPSDEEPVESDELPVSCSKEIASEQTQRNFEVTGSSSLNNDMQNLQMSDYVAGVGEMSSNTQIGGQATRKMFAVGGIQLESISSSDAWELFNREVGNVIDSPEITPYAKVVVDNCWYSRLIILAVGSALSGESSVEEWQLAAQIQGSPGRGDKDDSLNPHIKYCYDRLKACDMKRCFLYCALLFDNKIIHVSVLAKCFINEGLLDGTTMAAYNRARDIVRQLIKASLLEGNDKTMMVKMHDVIRNSALAILSSTIEGRQIFLRRGLRRLGAEQGDIHSFDKYLIKVDAHLKESPPLSEWEEATAIFLMDNEFSSIPSMPSCPKLASLFLQRNPYLRVIPTNFFSSMHSLTNLDLSNTRIRSLPDSLCQLKSLQVLLVRDCEHLITLPSAIGQLISLLVLDLQGTKLLNLPDTTRELSNLKSLKVSFHGTVNHTEYKNLPTKVIGDGIISSLQLEELGIFVYPGDRRWTVGVSNIIKEVTHLMLSIFYFHFCAIKNLSHFLQENKSWVDGNVTKFNFIVGHDFKRAVSLVTKDAESMHSCSERCLRFVNGETIPYDVVEVLKRATSLYLDHHLSLHLLSEFGIDNMNALKICILSDCPKVWAIIHQEQDGDIILPRLEYLSINSLYSLKSIIVGHRVIGKGSFDMLKCVSVRMNPKLRFLFTCSMVKCLLNLEELMIDDCVSLECIVIQDDMTDKYSDDHFDVNLHLPAATGENVVFPNLKVLKLHYTPKLLGFGRCTWPSIEYMSFYNCPMLKRLGLTTDDAVNIKEITADRAWWNSLEWDEPALSQRLEECFTQIQLDDV</sequence>
<name>A0AAW1KXI2_SAPOF</name>
<keyword evidence="20" id="KW-1185">Reference proteome</keyword>
<dbReference type="InterPro" id="IPR003591">
    <property type="entry name" value="Leu-rich_rpt_typical-subtyp"/>
</dbReference>
<evidence type="ECO:0000256" key="14">
    <source>
        <dbReference type="ARBA" id="ARBA00022989"/>
    </source>
</evidence>
<dbReference type="PROSITE" id="PS51450">
    <property type="entry name" value="LRR"/>
    <property type="match status" value="1"/>
</dbReference>
<evidence type="ECO:0000259" key="18">
    <source>
        <dbReference type="PROSITE" id="PS50011"/>
    </source>
</evidence>
<dbReference type="EC" id="2.7.11.1" evidence="3"/>
<evidence type="ECO:0000256" key="4">
    <source>
        <dbReference type="ARBA" id="ARBA00022475"/>
    </source>
</evidence>
<dbReference type="PROSITE" id="PS00107">
    <property type="entry name" value="PROTEIN_KINASE_ATP"/>
    <property type="match status" value="1"/>
</dbReference>
<evidence type="ECO:0000256" key="7">
    <source>
        <dbReference type="ARBA" id="ARBA00022679"/>
    </source>
</evidence>
<organism evidence="19 20">
    <name type="scientific">Saponaria officinalis</name>
    <name type="common">Common soapwort</name>
    <name type="synonym">Lychnis saponaria</name>
    <dbReference type="NCBI Taxonomy" id="3572"/>
    <lineage>
        <taxon>Eukaryota</taxon>
        <taxon>Viridiplantae</taxon>
        <taxon>Streptophyta</taxon>
        <taxon>Embryophyta</taxon>
        <taxon>Tracheophyta</taxon>
        <taxon>Spermatophyta</taxon>
        <taxon>Magnoliopsida</taxon>
        <taxon>eudicotyledons</taxon>
        <taxon>Gunneridae</taxon>
        <taxon>Pentapetalae</taxon>
        <taxon>Caryophyllales</taxon>
        <taxon>Caryophyllaceae</taxon>
        <taxon>Caryophylleae</taxon>
        <taxon>Saponaria</taxon>
    </lineage>
</organism>
<dbReference type="InterPro" id="IPR032675">
    <property type="entry name" value="LRR_dom_sf"/>
</dbReference>
<evidence type="ECO:0000256" key="17">
    <source>
        <dbReference type="SAM" id="MobiDB-lite"/>
    </source>
</evidence>
<accession>A0AAW1KXI2</accession>
<evidence type="ECO:0000313" key="20">
    <source>
        <dbReference type="Proteomes" id="UP001443914"/>
    </source>
</evidence>
<dbReference type="Gene3D" id="1.10.8.430">
    <property type="entry name" value="Helical domain of apoptotic protease-activating factors"/>
    <property type="match status" value="1"/>
</dbReference>
<feature type="compositionally biased region" description="Polar residues" evidence="17">
    <location>
        <begin position="39"/>
        <end position="51"/>
    </location>
</feature>
<dbReference type="GO" id="GO:0006952">
    <property type="term" value="P:defense response"/>
    <property type="evidence" value="ECO:0007669"/>
    <property type="project" value="UniProtKB-KW"/>
</dbReference>
<keyword evidence="9" id="KW-0677">Repeat</keyword>
<feature type="region of interest" description="Disordered" evidence="17">
    <location>
        <begin position="409"/>
        <end position="468"/>
    </location>
</feature>
<keyword evidence="14" id="KW-1133">Transmembrane helix</keyword>
<reference evidence="19" key="1">
    <citation type="submission" date="2024-03" db="EMBL/GenBank/DDBJ databases">
        <title>WGS assembly of Saponaria officinalis var. Norfolk2.</title>
        <authorList>
            <person name="Jenkins J."/>
            <person name="Shu S."/>
            <person name="Grimwood J."/>
            <person name="Barry K."/>
            <person name="Goodstein D."/>
            <person name="Schmutz J."/>
            <person name="Leebens-Mack J."/>
            <person name="Osbourn A."/>
        </authorList>
    </citation>
    <scope>NUCLEOTIDE SEQUENCE [LARGE SCALE GENOMIC DNA]</scope>
    <source>
        <strain evidence="19">JIC</strain>
    </source>
</reference>
<dbReference type="InterPro" id="IPR027417">
    <property type="entry name" value="P-loop_NTPase"/>
</dbReference>
<keyword evidence="12" id="KW-0611">Plant defense</keyword>
<evidence type="ECO:0000313" key="19">
    <source>
        <dbReference type="EMBL" id="KAK9725187.1"/>
    </source>
</evidence>
<dbReference type="InterPro" id="IPR017441">
    <property type="entry name" value="Protein_kinase_ATP_BS"/>
</dbReference>
<dbReference type="InterPro" id="IPR036388">
    <property type="entry name" value="WH-like_DNA-bd_sf"/>
</dbReference>
<keyword evidence="13 16" id="KW-0067">ATP-binding</keyword>
<feature type="compositionally biased region" description="Low complexity" evidence="17">
    <location>
        <begin position="438"/>
        <end position="450"/>
    </location>
</feature>
<proteinExistence type="inferred from homology"/>
<evidence type="ECO:0000256" key="9">
    <source>
        <dbReference type="ARBA" id="ARBA00022737"/>
    </source>
</evidence>
<keyword evidence="6" id="KW-0433">Leucine-rich repeat</keyword>
<evidence type="ECO:0000256" key="2">
    <source>
        <dbReference type="ARBA" id="ARBA00008171"/>
    </source>
</evidence>
<keyword evidence="5" id="KW-0723">Serine/threonine-protein kinase</keyword>
<comment type="caution">
    <text evidence="19">The sequence shown here is derived from an EMBL/GenBank/DDBJ whole genome shotgun (WGS) entry which is preliminary data.</text>
</comment>
<evidence type="ECO:0000256" key="11">
    <source>
        <dbReference type="ARBA" id="ARBA00022777"/>
    </source>
</evidence>